<gene>
    <name evidence="1" type="ORF">GCM10022291_23370</name>
</gene>
<evidence type="ECO:0000313" key="1">
    <source>
        <dbReference type="EMBL" id="GAA4237194.1"/>
    </source>
</evidence>
<comment type="caution">
    <text evidence="1">The sequence shown here is derived from an EMBL/GenBank/DDBJ whole genome shotgun (WGS) entry which is preliminary data.</text>
</comment>
<accession>A0ABP8CC81</accession>
<dbReference type="RefSeq" id="WP_344788435.1">
    <property type="nucleotide sequence ID" value="NZ_BAABCA010000005.1"/>
</dbReference>
<evidence type="ECO:0000313" key="2">
    <source>
        <dbReference type="Proteomes" id="UP001501496"/>
    </source>
</evidence>
<dbReference type="Pfam" id="PF13585">
    <property type="entry name" value="CHU_C"/>
    <property type="match status" value="1"/>
</dbReference>
<sequence length="483" mass="52383">MKHTILCKIIIVFIISISNRLIAQITISKPSLGFTQVCASSSFNSYKVTFSFSPAVSLGATNQFQIELSDSSGDFTNSTIIHTSAAGEVTTSPATLTFSLPTTISGEDYQLKIRSTLPAASSSASNAFAAYYKIQDTPFSINNLIETGLYCTGGSYLLTIDNPGGPMNDSPLQYASLTFNWFKVTGPTSSVYIATSPTLLVNQPGTYFAETNYGTCTSNSFSNRVTVSEASSTNVTSSINSSLGNPYCSSQGNTVLSAINGDSYQWFKEGNVIEGATSQMYSTNVPGNYSVTIDLGNCTASASIVLDNGEFVSEIDAPDEQEVEEDQTFIVTVTTDAVSPEFKWFLNNNLITGESSRSYEVSQRGNYKVVIEQNSGCASSKEHVFSVTEPSELFPDVTNIPNVISPNNDNINDTWVLPKDYVSGTNTEVIIINAQGKIVYQTKDYQNNWPTNQIDFTSINPVYYYIITTTNNQTKKGSITIVK</sequence>
<dbReference type="Gene3D" id="2.60.40.10">
    <property type="entry name" value="Immunoglobulins"/>
    <property type="match status" value="1"/>
</dbReference>
<dbReference type="EMBL" id="BAABCA010000005">
    <property type="protein sequence ID" value="GAA4237194.1"/>
    <property type="molecule type" value="Genomic_DNA"/>
</dbReference>
<name>A0ABP8CC81_9FLAO</name>
<dbReference type="Proteomes" id="UP001501496">
    <property type="component" value="Unassembled WGS sequence"/>
</dbReference>
<reference evidence="2" key="1">
    <citation type="journal article" date="2019" name="Int. J. Syst. Evol. Microbiol.">
        <title>The Global Catalogue of Microorganisms (GCM) 10K type strain sequencing project: providing services to taxonomists for standard genome sequencing and annotation.</title>
        <authorList>
            <consortium name="The Broad Institute Genomics Platform"/>
            <consortium name="The Broad Institute Genome Sequencing Center for Infectious Disease"/>
            <person name="Wu L."/>
            <person name="Ma J."/>
        </authorList>
    </citation>
    <scope>NUCLEOTIDE SEQUENCE [LARGE SCALE GENOMIC DNA]</scope>
    <source>
        <strain evidence="2">JCM 17630</strain>
    </source>
</reference>
<proteinExistence type="predicted"/>
<protein>
    <submittedName>
        <fullName evidence="1">Gliding motility-associated C-terminal domain-containing protein</fullName>
    </submittedName>
</protein>
<keyword evidence="2" id="KW-1185">Reference proteome</keyword>
<dbReference type="InterPro" id="IPR013783">
    <property type="entry name" value="Ig-like_fold"/>
</dbReference>
<organism evidence="1 2">
    <name type="scientific">Postechiella marina</name>
    <dbReference type="NCBI Taxonomy" id="943941"/>
    <lineage>
        <taxon>Bacteria</taxon>
        <taxon>Pseudomonadati</taxon>
        <taxon>Bacteroidota</taxon>
        <taxon>Flavobacteriia</taxon>
        <taxon>Flavobacteriales</taxon>
        <taxon>Flavobacteriaceae</taxon>
        <taxon>Postechiella</taxon>
    </lineage>
</organism>